<name>N1QP23_SPHMS</name>
<evidence type="ECO:0000313" key="2">
    <source>
        <dbReference type="Proteomes" id="UP000016931"/>
    </source>
</evidence>
<dbReference type="AlphaFoldDB" id="N1QP23"/>
<sequence>MATLSPQLRRHRVPEAWEFNAETAVRGLCKLRKKDSFVAARQNRCAAPVAAAQRADSKSRTTAQSYDPLARLYSVSHSGQQVTHDNDMANLSTAQYHSGRFDPTKDFIARQMVTRDETMEPLTGFSLNRCAA</sequence>
<dbReference type="HOGENOM" id="CLU_1918399_0_0_1"/>
<dbReference type="Proteomes" id="UP000016931">
    <property type="component" value="Unassembled WGS sequence"/>
</dbReference>
<dbReference type="RefSeq" id="XP_016766140.1">
    <property type="nucleotide sequence ID" value="XM_016901065.1"/>
</dbReference>
<reference evidence="1 2" key="1">
    <citation type="journal article" date="2012" name="PLoS Pathog.">
        <title>Diverse lifestyles and strategies of plant pathogenesis encoded in the genomes of eighteen Dothideomycetes fungi.</title>
        <authorList>
            <person name="Ohm R.A."/>
            <person name="Feau N."/>
            <person name="Henrissat B."/>
            <person name="Schoch C.L."/>
            <person name="Horwitz B.A."/>
            <person name="Barry K.W."/>
            <person name="Condon B.J."/>
            <person name="Copeland A.C."/>
            <person name="Dhillon B."/>
            <person name="Glaser F."/>
            <person name="Hesse C.N."/>
            <person name="Kosti I."/>
            <person name="LaButti K."/>
            <person name="Lindquist E.A."/>
            <person name="Lucas S."/>
            <person name="Salamov A.A."/>
            <person name="Bradshaw R.E."/>
            <person name="Ciuffetti L."/>
            <person name="Hamelin R.C."/>
            <person name="Kema G.H.J."/>
            <person name="Lawrence C."/>
            <person name="Scott J.A."/>
            <person name="Spatafora J.W."/>
            <person name="Turgeon B.G."/>
            <person name="de Wit P.J.G.M."/>
            <person name="Zhong S."/>
            <person name="Goodwin S.B."/>
            <person name="Grigoriev I.V."/>
        </authorList>
    </citation>
    <scope>NUCLEOTIDE SEQUENCE [LARGE SCALE GENOMIC DNA]</scope>
    <source>
        <strain evidence="1 2">SO2202</strain>
    </source>
</reference>
<dbReference type="EMBL" id="KB456260">
    <property type="protein sequence ID" value="EMF18019.1"/>
    <property type="molecule type" value="Genomic_DNA"/>
</dbReference>
<organism evidence="1 2">
    <name type="scientific">Sphaerulina musiva (strain SO2202)</name>
    <name type="common">Poplar stem canker fungus</name>
    <name type="synonym">Septoria musiva</name>
    <dbReference type="NCBI Taxonomy" id="692275"/>
    <lineage>
        <taxon>Eukaryota</taxon>
        <taxon>Fungi</taxon>
        <taxon>Dikarya</taxon>
        <taxon>Ascomycota</taxon>
        <taxon>Pezizomycotina</taxon>
        <taxon>Dothideomycetes</taxon>
        <taxon>Dothideomycetidae</taxon>
        <taxon>Mycosphaerellales</taxon>
        <taxon>Mycosphaerellaceae</taxon>
        <taxon>Sphaerulina</taxon>
    </lineage>
</organism>
<protein>
    <submittedName>
        <fullName evidence="1">Uncharacterized protein</fullName>
    </submittedName>
</protein>
<dbReference type="GeneID" id="27898202"/>
<keyword evidence="2" id="KW-1185">Reference proteome</keyword>
<proteinExistence type="predicted"/>
<accession>N1QP23</accession>
<evidence type="ECO:0000313" key="1">
    <source>
        <dbReference type="EMBL" id="EMF18019.1"/>
    </source>
</evidence>
<gene>
    <name evidence="1" type="ORF">SEPMUDRAFT_113988</name>
</gene>